<feature type="domain" description="C2H2-type" evidence="9">
    <location>
        <begin position="159"/>
        <end position="180"/>
    </location>
</feature>
<evidence type="ECO:0000313" key="11">
    <source>
        <dbReference type="Proteomes" id="UP000011958"/>
    </source>
</evidence>
<comment type="subcellular location">
    <subcellularLocation>
        <location evidence="1">Cytoplasm</location>
    </subcellularLocation>
</comment>
<dbReference type="GO" id="GO:0008270">
    <property type="term" value="F:zinc ion binding"/>
    <property type="evidence" value="ECO:0007669"/>
    <property type="project" value="UniProtKB-KW"/>
</dbReference>
<gene>
    <name evidence="10" type="ORF">PNEG_00355</name>
</gene>
<dbReference type="GO" id="GO:0005737">
    <property type="term" value="C:cytoplasm"/>
    <property type="evidence" value="ECO:0007669"/>
    <property type="project" value="UniProtKB-SubCell"/>
</dbReference>
<dbReference type="GeneID" id="19894053"/>
<evidence type="ECO:0000256" key="3">
    <source>
        <dbReference type="ARBA" id="ARBA00022517"/>
    </source>
</evidence>
<dbReference type="InterPro" id="IPR003604">
    <property type="entry name" value="Matrin/U1-like-C_Znf_C2H2"/>
</dbReference>
<dbReference type="SUPFAM" id="SSF57667">
    <property type="entry name" value="beta-beta-alpha zinc fingers"/>
    <property type="match status" value="2"/>
</dbReference>
<dbReference type="InterPro" id="IPR013087">
    <property type="entry name" value="Znf_C2H2_type"/>
</dbReference>
<keyword evidence="2" id="KW-0963">Cytoplasm</keyword>
<evidence type="ECO:0000313" key="10">
    <source>
        <dbReference type="EMBL" id="EMR11326.1"/>
    </source>
</evidence>
<dbReference type="PANTHER" id="PTHR13182:SF8">
    <property type="entry name" value="CYTOPLASMIC 60S SUBUNIT BIOGENESIS FACTOR ZNF622"/>
    <property type="match status" value="1"/>
</dbReference>
<dbReference type="InterPro" id="IPR036236">
    <property type="entry name" value="Znf_C2H2_sf"/>
</dbReference>
<evidence type="ECO:0000256" key="7">
    <source>
        <dbReference type="ARBA" id="ARBA00022833"/>
    </source>
</evidence>
<evidence type="ECO:0000256" key="6">
    <source>
        <dbReference type="ARBA" id="ARBA00022771"/>
    </source>
</evidence>
<evidence type="ECO:0000256" key="5">
    <source>
        <dbReference type="ARBA" id="ARBA00022737"/>
    </source>
</evidence>
<dbReference type="OrthoDB" id="19329at2759"/>
<dbReference type="AlphaFoldDB" id="M7NW30"/>
<dbReference type="EMBL" id="AFWA02000001">
    <property type="protein sequence ID" value="EMR11326.1"/>
    <property type="molecule type" value="Genomic_DNA"/>
</dbReference>
<comment type="similarity">
    <text evidence="8">Belongs to the REI1 family.</text>
</comment>
<dbReference type="STRING" id="1069680.M7NW30"/>
<dbReference type="RefSeq" id="XP_007872228.1">
    <property type="nucleotide sequence ID" value="XM_007874037.1"/>
</dbReference>
<sequence>MKSPMFTCILCKVTFQSSDVQRVHYRSEWHLYNLKRKMAGFSSVSAHCFSQKMVSEVWNEKKEEKERFNGKKKKKEKKNGFNVENESYLLNKSEEAIELNKKQYINEPDLKKSEEIMANLCNPIYLNSTSYEKMELNESEEKLIKEHIAKATKLKITDCLFCTFKFSTLNENLEHMKKSHSLFIPEQEYLIDLKGLIEYLGEKISIGNVCLSCKKVGKSLESIRQHMFSKGHYSIAYDTEEERLELSDYYDYGSYSAKDNDSDWEDISSNQDKDDILSIYSDNDDDVIIENDYELILPSKIRLGHRSLIRYYQQNLRSRNFQRQSGDRNPSGLVRQEYVQRSLKGIDQSKRKFSEKHIRTYQDVFQKENYKTAIGLKSNHQKYFRNELLQ</sequence>
<evidence type="ECO:0000256" key="1">
    <source>
        <dbReference type="ARBA" id="ARBA00004496"/>
    </source>
</evidence>
<keyword evidence="4" id="KW-0479">Metal-binding</keyword>
<keyword evidence="3" id="KW-0690">Ribosome biogenesis</keyword>
<proteinExistence type="inferred from homology"/>
<accession>M7NW30</accession>
<dbReference type="Pfam" id="PF12756">
    <property type="entry name" value="zf-C2H2_2"/>
    <property type="match status" value="1"/>
</dbReference>
<keyword evidence="7" id="KW-0862">Zinc</keyword>
<name>M7NW30_PNEMU</name>
<evidence type="ECO:0000256" key="4">
    <source>
        <dbReference type="ARBA" id="ARBA00022723"/>
    </source>
</evidence>
<evidence type="ECO:0000256" key="8">
    <source>
        <dbReference type="ARBA" id="ARBA00034126"/>
    </source>
</evidence>
<dbReference type="InterPro" id="IPR040025">
    <property type="entry name" value="Znf622/Rei1/Reh1"/>
</dbReference>
<dbReference type="HOGENOM" id="CLU_018787_1_0_1"/>
<dbReference type="SMART" id="SM00451">
    <property type="entry name" value="ZnF_U1"/>
    <property type="match status" value="1"/>
</dbReference>
<comment type="caution">
    <text evidence="10">The sequence shown here is derived from an EMBL/GenBank/DDBJ whole genome shotgun (WGS) entry which is preliminary data.</text>
</comment>
<keyword evidence="6" id="KW-0863">Zinc-finger</keyword>
<protein>
    <recommendedName>
        <fullName evidence="9">C2H2-type domain-containing protein</fullName>
    </recommendedName>
</protein>
<dbReference type="GO" id="GO:0042273">
    <property type="term" value="P:ribosomal large subunit biogenesis"/>
    <property type="evidence" value="ECO:0007669"/>
    <property type="project" value="UniProtKB-ARBA"/>
</dbReference>
<dbReference type="SMART" id="SM00355">
    <property type="entry name" value="ZnF_C2H2"/>
    <property type="match status" value="3"/>
</dbReference>
<dbReference type="GO" id="GO:0003676">
    <property type="term" value="F:nucleic acid binding"/>
    <property type="evidence" value="ECO:0007669"/>
    <property type="project" value="InterPro"/>
</dbReference>
<dbReference type="PROSITE" id="PS00028">
    <property type="entry name" value="ZINC_FINGER_C2H2_1"/>
    <property type="match status" value="2"/>
</dbReference>
<reference evidence="11" key="1">
    <citation type="journal article" date="2016" name="Nat. Commun.">
        <title>Genome analysis of three Pneumocystis species reveals adaptation mechanisms to life exclusively in mammalian hosts.</title>
        <authorList>
            <person name="Ma L."/>
            <person name="Chen Z."/>
            <person name="Huang D.W."/>
            <person name="Kutty G."/>
            <person name="Ishihara M."/>
            <person name="Wang H."/>
            <person name="Abouelleil A."/>
            <person name="Bishop L."/>
            <person name="Davey E."/>
            <person name="Deng R."/>
            <person name="Deng X."/>
            <person name="Fan L."/>
            <person name="Fantoni G."/>
            <person name="Fitzgerald M."/>
            <person name="Gogineni E."/>
            <person name="Goldberg J.M."/>
            <person name="Handley G."/>
            <person name="Hu X."/>
            <person name="Huber C."/>
            <person name="Jiao X."/>
            <person name="Jones K."/>
            <person name="Levin J.Z."/>
            <person name="Liu Y."/>
            <person name="Macdonald P."/>
            <person name="Melnikov A."/>
            <person name="Raley C."/>
            <person name="Sassi M."/>
            <person name="Sherman B.T."/>
            <person name="Song X."/>
            <person name="Sykes S."/>
            <person name="Tran B."/>
            <person name="Walsh L."/>
            <person name="Xia Y."/>
            <person name="Yang J."/>
            <person name="Young S."/>
            <person name="Zeng Q."/>
            <person name="Zheng X."/>
            <person name="Stephens R."/>
            <person name="Nusbaum C."/>
            <person name="Birren B.W."/>
            <person name="Azadi P."/>
            <person name="Lempicki R.A."/>
            <person name="Cuomo C.A."/>
            <person name="Kovacs J.A."/>
        </authorList>
    </citation>
    <scope>NUCLEOTIDE SEQUENCE [LARGE SCALE GENOMIC DNA]</scope>
    <source>
        <strain evidence="11">B123</strain>
    </source>
</reference>
<dbReference type="GO" id="GO:0030687">
    <property type="term" value="C:preribosome, large subunit precursor"/>
    <property type="evidence" value="ECO:0007669"/>
    <property type="project" value="TreeGrafter"/>
</dbReference>
<dbReference type="Proteomes" id="UP000011958">
    <property type="component" value="Unassembled WGS sequence"/>
</dbReference>
<keyword evidence="5" id="KW-0677">Repeat</keyword>
<evidence type="ECO:0000259" key="9">
    <source>
        <dbReference type="PROSITE" id="PS00028"/>
    </source>
</evidence>
<dbReference type="OMA" id="WTQTQQQ"/>
<dbReference type="eggNOG" id="KOG2785">
    <property type="taxonomic scope" value="Eukaryota"/>
</dbReference>
<evidence type="ECO:0000256" key="2">
    <source>
        <dbReference type="ARBA" id="ARBA00022490"/>
    </source>
</evidence>
<feature type="domain" description="C2H2-type" evidence="9">
    <location>
        <begin position="8"/>
        <end position="30"/>
    </location>
</feature>
<dbReference type="VEuPathDB" id="FungiDB:PNEG_00355"/>
<dbReference type="PANTHER" id="PTHR13182">
    <property type="entry name" value="ZINC FINGER PROTEIN 622"/>
    <property type="match status" value="1"/>
</dbReference>
<keyword evidence="11" id="KW-1185">Reference proteome</keyword>
<dbReference type="InterPro" id="IPR041661">
    <property type="entry name" value="ZN622/Rei1/Reh1_Znf-C2H2"/>
</dbReference>
<organism evidence="10 11">
    <name type="scientific">Pneumocystis murina (strain B123)</name>
    <name type="common">Mouse pneumocystis pneumonia agent</name>
    <name type="synonym">Pneumocystis carinii f. sp. muris</name>
    <dbReference type="NCBI Taxonomy" id="1069680"/>
    <lineage>
        <taxon>Eukaryota</taxon>
        <taxon>Fungi</taxon>
        <taxon>Dikarya</taxon>
        <taxon>Ascomycota</taxon>
        <taxon>Taphrinomycotina</taxon>
        <taxon>Pneumocystomycetes</taxon>
        <taxon>Pneumocystaceae</taxon>
        <taxon>Pneumocystis</taxon>
    </lineage>
</organism>